<dbReference type="EMBL" id="FZOC01000003">
    <property type="protein sequence ID" value="SNR92742.1"/>
    <property type="molecule type" value="Genomic_DNA"/>
</dbReference>
<evidence type="ECO:0000313" key="1">
    <source>
        <dbReference type="EMBL" id="SNR92742.1"/>
    </source>
</evidence>
<name>A0A239ABH8_9BACT</name>
<dbReference type="AlphaFoldDB" id="A0A239ABH8"/>
<proteinExistence type="predicted"/>
<organism evidence="1 2">
    <name type="scientific">Humidesulfovibrio mexicanus</name>
    <dbReference type="NCBI Taxonomy" id="147047"/>
    <lineage>
        <taxon>Bacteria</taxon>
        <taxon>Pseudomonadati</taxon>
        <taxon>Thermodesulfobacteriota</taxon>
        <taxon>Desulfovibrionia</taxon>
        <taxon>Desulfovibrionales</taxon>
        <taxon>Desulfovibrionaceae</taxon>
        <taxon>Humidesulfovibrio</taxon>
    </lineage>
</organism>
<protein>
    <recommendedName>
        <fullName evidence="3">SpoIIAA-like</fullName>
    </recommendedName>
</protein>
<dbReference type="SUPFAM" id="SSF52091">
    <property type="entry name" value="SpoIIaa-like"/>
    <property type="match status" value="1"/>
</dbReference>
<reference evidence="1 2" key="1">
    <citation type="submission" date="2017-06" db="EMBL/GenBank/DDBJ databases">
        <authorList>
            <person name="Kim H.J."/>
            <person name="Triplett B.A."/>
        </authorList>
    </citation>
    <scope>NUCLEOTIDE SEQUENCE [LARGE SCALE GENOMIC DNA]</scope>
    <source>
        <strain evidence="1 2">DSM 13116</strain>
    </source>
</reference>
<sequence length="125" mass="14218">MGMALEIRLREERGWVRVTLSGKLSAEAGKGQYQRIAGLTQAKGINRVLLDTRAVTGRESIPEIFDFMLRTYPAEPGGRRTACLDLPEHHVSARFFEHLMQNNGRDFRLFFDEQEALAWLNSGQP</sequence>
<dbReference type="Proteomes" id="UP000198324">
    <property type="component" value="Unassembled WGS sequence"/>
</dbReference>
<accession>A0A239ABH8</accession>
<evidence type="ECO:0008006" key="3">
    <source>
        <dbReference type="Google" id="ProtNLM"/>
    </source>
</evidence>
<dbReference type="InterPro" id="IPR036513">
    <property type="entry name" value="STAS_dom_sf"/>
</dbReference>
<keyword evidence="2" id="KW-1185">Reference proteome</keyword>
<gene>
    <name evidence="1" type="ORF">SAMN04488503_1969</name>
</gene>
<evidence type="ECO:0000313" key="2">
    <source>
        <dbReference type="Proteomes" id="UP000198324"/>
    </source>
</evidence>